<evidence type="ECO:0000256" key="3">
    <source>
        <dbReference type="ARBA" id="ARBA00023163"/>
    </source>
</evidence>
<dbReference type="RefSeq" id="WP_013672723.1">
    <property type="nucleotide sequence ID" value="NC_015312.1"/>
</dbReference>
<dbReference type="PRINTS" id="PR00455">
    <property type="entry name" value="HTHTETR"/>
</dbReference>
<evidence type="ECO:0000313" key="7">
    <source>
        <dbReference type="Proteomes" id="UP000007809"/>
    </source>
</evidence>
<keyword evidence="2 4" id="KW-0238">DNA-binding</keyword>
<dbReference type="InterPro" id="IPR036271">
    <property type="entry name" value="Tet_transcr_reg_TetR-rel_C_sf"/>
</dbReference>
<dbReference type="Pfam" id="PF00440">
    <property type="entry name" value="TetR_N"/>
    <property type="match status" value="1"/>
</dbReference>
<dbReference type="InterPro" id="IPR009057">
    <property type="entry name" value="Homeodomain-like_sf"/>
</dbReference>
<evidence type="ECO:0000313" key="6">
    <source>
        <dbReference type="EMBL" id="AEA22782.1"/>
    </source>
</evidence>
<dbReference type="InterPro" id="IPR050109">
    <property type="entry name" value="HTH-type_TetR-like_transc_reg"/>
</dbReference>
<dbReference type="AlphaFoldDB" id="F4CNX7"/>
<dbReference type="SUPFAM" id="SSF46689">
    <property type="entry name" value="Homeodomain-like"/>
    <property type="match status" value="1"/>
</dbReference>
<keyword evidence="7" id="KW-1185">Reference proteome</keyword>
<name>F4CNX7_PSEUX</name>
<dbReference type="GO" id="GO:0003700">
    <property type="term" value="F:DNA-binding transcription factor activity"/>
    <property type="evidence" value="ECO:0007669"/>
    <property type="project" value="TreeGrafter"/>
</dbReference>
<dbReference type="PANTHER" id="PTHR30055:SF234">
    <property type="entry name" value="HTH-TYPE TRANSCRIPTIONAL REGULATOR BETI"/>
    <property type="match status" value="1"/>
</dbReference>
<keyword evidence="1" id="KW-0805">Transcription regulation</keyword>
<dbReference type="KEGG" id="pdx:Psed_0518"/>
<evidence type="ECO:0000259" key="5">
    <source>
        <dbReference type="PROSITE" id="PS50977"/>
    </source>
</evidence>
<evidence type="ECO:0000256" key="4">
    <source>
        <dbReference type="PROSITE-ProRule" id="PRU00335"/>
    </source>
</evidence>
<dbReference type="EMBL" id="CP002593">
    <property type="protein sequence ID" value="AEA22782.1"/>
    <property type="molecule type" value="Genomic_DNA"/>
</dbReference>
<keyword evidence="3" id="KW-0804">Transcription</keyword>
<sequence>MSSTDAEATASLTPRGRRTRHALVDAAKEVFERDGFAARITDIAEHAGVAHGTFYTYFESKEEIFLAVSQELLEEFFPGRPRTDAPAPRDAYAAIESTNRQYLESYRRHGRLMVLWEEMPGVSPGLSGLIDDARAAVVDRTRRAILRLQSAGAADPAVDARYAAHALGGMVNRFAYGWVSRDEEFDLDTAVTQLSLLWANALRVPVPVPQRRSR</sequence>
<proteinExistence type="predicted"/>
<gene>
    <name evidence="6" type="ordered locus">Psed_0518</name>
</gene>
<dbReference type="SUPFAM" id="SSF48498">
    <property type="entry name" value="Tetracyclin repressor-like, C-terminal domain"/>
    <property type="match status" value="1"/>
</dbReference>
<organism evidence="6 7">
    <name type="scientific">Pseudonocardia dioxanivorans (strain ATCC 55486 / DSM 44775 / JCM 13855 / CB1190)</name>
    <dbReference type="NCBI Taxonomy" id="675635"/>
    <lineage>
        <taxon>Bacteria</taxon>
        <taxon>Bacillati</taxon>
        <taxon>Actinomycetota</taxon>
        <taxon>Actinomycetes</taxon>
        <taxon>Pseudonocardiales</taxon>
        <taxon>Pseudonocardiaceae</taxon>
        <taxon>Pseudonocardia</taxon>
    </lineage>
</organism>
<protein>
    <submittedName>
        <fullName evidence="6">Regulatory protein TetR</fullName>
    </submittedName>
</protein>
<dbReference type="HOGENOM" id="CLU_069356_12_6_11"/>
<dbReference type="STRING" id="675635.Psed_0518"/>
<accession>F4CNX7</accession>
<feature type="DNA-binding region" description="H-T-H motif" evidence="4">
    <location>
        <begin position="39"/>
        <end position="58"/>
    </location>
</feature>
<feature type="domain" description="HTH tetR-type" evidence="5">
    <location>
        <begin position="17"/>
        <end position="76"/>
    </location>
</feature>
<dbReference type="PANTHER" id="PTHR30055">
    <property type="entry name" value="HTH-TYPE TRANSCRIPTIONAL REGULATOR RUTR"/>
    <property type="match status" value="1"/>
</dbReference>
<dbReference type="Gene3D" id="1.10.10.60">
    <property type="entry name" value="Homeodomain-like"/>
    <property type="match status" value="1"/>
</dbReference>
<dbReference type="InterPro" id="IPR001647">
    <property type="entry name" value="HTH_TetR"/>
</dbReference>
<dbReference type="Proteomes" id="UP000007809">
    <property type="component" value="Chromosome"/>
</dbReference>
<dbReference type="Gene3D" id="1.10.357.10">
    <property type="entry name" value="Tetracycline Repressor, domain 2"/>
    <property type="match status" value="1"/>
</dbReference>
<evidence type="ECO:0000256" key="2">
    <source>
        <dbReference type="ARBA" id="ARBA00023125"/>
    </source>
</evidence>
<dbReference type="PROSITE" id="PS50977">
    <property type="entry name" value="HTH_TETR_2"/>
    <property type="match status" value="1"/>
</dbReference>
<evidence type="ECO:0000256" key="1">
    <source>
        <dbReference type="ARBA" id="ARBA00023015"/>
    </source>
</evidence>
<dbReference type="eggNOG" id="COG1309">
    <property type="taxonomic scope" value="Bacteria"/>
</dbReference>
<dbReference type="GO" id="GO:0000976">
    <property type="term" value="F:transcription cis-regulatory region binding"/>
    <property type="evidence" value="ECO:0007669"/>
    <property type="project" value="TreeGrafter"/>
</dbReference>
<reference evidence="6 7" key="1">
    <citation type="journal article" date="2011" name="J. Bacteriol.">
        <title>Genome sequence of the 1,4-dioxane-degrading Pseudonocardia dioxanivorans strain CB1190.</title>
        <authorList>
            <person name="Sales C.M."/>
            <person name="Mahendra S."/>
            <person name="Grostern A."/>
            <person name="Parales R.E."/>
            <person name="Goodwin L.A."/>
            <person name="Woyke T."/>
            <person name="Nolan M."/>
            <person name="Lapidus A."/>
            <person name="Chertkov O."/>
            <person name="Ovchinnikova G."/>
            <person name="Sczyrba A."/>
            <person name="Alvarez-Cohen L."/>
        </authorList>
    </citation>
    <scope>NUCLEOTIDE SEQUENCE [LARGE SCALE GENOMIC DNA]</scope>
    <source>
        <strain evidence="7">ATCC 55486 / DSM 44775 / JCM 13855 / CB1190</strain>
    </source>
</reference>